<evidence type="ECO:0000313" key="11">
    <source>
        <dbReference type="Proteomes" id="UP000469927"/>
    </source>
</evidence>
<evidence type="ECO:0000256" key="6">
    <source>
        <dbReference type="ARBA" id="ARBA00037937"/>
    </source>
</evidence>
<dbReference type="PANTHER" id="PTHR38766">
    <property type="entry name" value="FLAGELLAR PROTEIN FLIO"/>
    <property type="match status" value="1"/>
</dbReference>
<dbReference type="GO" id="GO:0005886">
    <property type="term" value="C:plasma membrane"/>
    <property type="evidence" value="ECO:0007669"/>
    <property type="project" value="UniProtKB-SubCell"/>
</dbReference>
<evidence type="ECO:0000313" key="10">
    <source>
        <dbReference type="Proteomes" id="UP000244378"/>
    </source>
</evidence>
<dbReference type="GO" id="GO:0044781">
    <property type="term" value="P:bacterial-type flagellum organization"/>
    <property type="evidence" value="ECO:0007669"/>
    <property type="project" value="UniProtKB-UniRule"/>
</dbReference>
<keyword evidence="9" id="KW-0282">Flagellum</keyword>
<name>A0A2T7AXV6_9ENTR</name>
<reference evidence="8 11" key="2">
    <citation type="submission" date="2019-08" db="EMBL/GenBank/DDBJ databases">
        <title>Prevalence, distribution, and phylogeny of type two toxin-antitoxin genes possessed by Cronobacter species where C. sakazakii homologs follow sequence type lineages.</title>
        <authorList>
            <person name="Finkelstein S."/>
            <person name="Negrete F."/>
            <person name="Jang H."/>
            <person name="Gopinath G.R."/>
            <person name="Tall B.D."/>
        </authorList>
    </citation>
    <scope>NUCLEOTIDE SEQUENCE [LARGE SCALE GENOMIC DNA]</scope>
    <source>
        <strain evidence="8 11">MOD1_GK1257</strain>
    </source>
</reference>
<keyword evidence="11" id="KW-1185">Reference proteome</keyword>
<protein>
    <recommendedName>
        <fullName evidence="7">Flagellar protein</fullName>
    </recommendedName>
</protein>
<keyword evidence="3 7" id="KW-1133">Transmembrane helix</keyword>
<dbReference type="InterPro" id="IPR052205">
    <property type="entry name" value="FliO/MopB"/>
</dbReference>
<keyword evidence="4 7" id="KW-0472">Membrane</keyword>
<feature type="transmembrane region" description="Helical" evidence="7">
    <location>
        <begin position="20"/>
        <end position="40"/>
    </location>
</feature>
<keyword evidence="9" id="KW-0966">Cell projection</keyword>
<dbReference type="EMBL" id="WAGD01000045">
    <property type="protein sequence ID" value="KAB0875869.1"/>
    <property type="molecule type" value="Genomic_DNA"/>
</dbReference>
<dbReference type="PANTHER" id="PTHR38766:SF1">
    <property type="entry name" value="FLAGELLAR PROTEIN FLIO"/>
    <property type="match status" value="1"/>
</dbReference>
<evidence type="ECO:0000256" key="3">
    <source>
        <dbReference type="ARBA" id="ARBA00022989"/>
    </source>
</evidence>
<dbReference type="Pfam" id="PF04347">
    <property type="entry name" value="FliO"/>
    <property type="match status" value="1"/>
</dbReference>
<evidence type="ECO:0000313" key="8">
    <source>
        <dbReference type="EMBL" id="KAB0875869.1"/>
    </source>
</evidence>
<organism evidence="9 10">
    <name type="scientific">Cronobacter muytjensii</name>
    <dbReference type="NCBI Taxonomy" id="413501"/>
    <lineage>
        <taxon>Bacteria</taxon>
        <taxon>Pseudomonadati</taxon>
        <taxon>Pseudomonadota</taxon>
        <taxon>Gammaproteobacteria</taxon>
        <taxon>Enterobacterales</taxon>
        <taxon>Enterobacteriaceae</taxon>
        <taxon>Cronobacter</taxon>
    </lineage>
</organism>
<evidence type="ECO:0000256" key="7">
    <source>
        <dbReference type="RuleBase" id="RU362064"/>
    </source>
</evidence>
<sequence>MKNQTTVQQPAMPDAGSSLIQVSGALTLIIIFILLFAWMAKRFGFTAKTAGMRGLKLNSSLSLGAREKIVIVEVEDARLVLGVTATSITPLHTLPPAPAAPEQETVPAGEFQNLMKNLLKRSGRK</sequence>
<comment type="similarity">
    <text evidence="6 7">Belongs to the FliO/MopB family.</text>
</comment>
<dbReference type="Proteomes" id="UP000244378">
    <property type="component" value="Unassembled WGS sequence"/>
</dbReference>
<keyword evidence="5 7" id="KW-0975">Bacterial flagellum</keyword>
<dbReference type="NCBIfam" id="TIGR03500">
    <property type="entry name" value="FliO_TIGR"/>
    <property type="match status" value="1"/>
</dbReference>
<dbReference type="EMBL" id="MSAE01000004">
    <property type="protein sequence ID" value="PUX17294.1"/>
    <property type="molecule type" value="Genomic_DNA"/>
</dbReference>
<evidence type="ECO:0000313" key="9">
    <source>
        <dbReference type="EMBL" id="PUX17294.1"/>
    </source>
</evidence>
<dbReference type="GO" id="GO:0009425">
    <property type="term" value="C:bacterial-type flagellum basal body"/>
    <property type="evidence" value="ECO:0007669"/>
    <property type="project" value="UniProtKB-SubCell"/>
</dbReference>
<reference evidence="9 10" key="1">
    <citation type="submission" date="2016-12" db="EMBL/GenBank/DDBJ databases">
        <title>Analysis of the Molecular Diversity Among Cronobacter Species Isolated from Filth Flies Using a Pan Genomic DNA Microarray.</title>
        <authorList>
            <person name="Pava-Ripoll M."/>
            <person name="Tall B."/>
            <person name="Farber J."/>
            <person name="Fanning S."/>
            <person name="Lehner A."/>
            <person name="Stephan R."/>
            <person name="Pagotto F."/>
            <person name="Iverson C."/>
            <person name="Ziobro G."/>
            <person name="Miller A."/>
            <person name="Pearson R."/>
            <person name="Yan Q."/>
            <person name="Kim M."/>
            <person name="Jeong S."/>
            <person name="Park J."/>
            <person name="Jun S."/>
            <person name="Choi H."/>
            <person name="Chung T."/>
            <person name="Yoo Y."/>
            <person name="Park E."/>
            <person name="Hwang S."/>
            <person name="Lee B."/>
            <person name="Sathyamoorthy V."/>
            <person name="Carter L."/>
            <person name="Mammel M."/>
            <person name="Jackson S."/>
            <person name="Kothary M."/>
            <person name="Patel I."/>
            <person name="Grim C."/>
            <person name="Gopinath G."/>
            <person name="Gangiredla J."/>
            <person name="Chase H."/>
        </authorList>
    </citation>
    <scope>NUCLEOTIDE SEQUENCE [LARGE SCALE GENOMIC DNA]</scope>
    <source>
        <strain evidence="9 10">MOD1-Md1s</strain>
    </source>
</reference>
<comment type="subcellular location">
    <subcellularLocation>
        <location evidence="7">Cell membrane</location>
    </subcellularLocation>
    <subcellularLocation>
        <location evidence="7">Bacterial flagellum basal body</location>
    </subcellularLocation>
</comment>
<gene>
    <name evidence="8" type="primary">fliO</name>
    <name evidence="9" type="ORF">AUN14_03890</name>
    <name evidence="8" type="ORF">FZI19_14770</name>
</gene>
<proteinExistence type="inferred from homology"/>
<accession>A0A2T7AXV6</accession>
<comment type="caution">
    <text evidence="9">The sequence shown here is derived from an EMBL/GenBank/DDBJ whole genome shotgun (WGS) entry which is preliminary data.</text>
</comment>
<dbReference type="Proteomes" id="UP000469927">
    <property type="component" value="Unassembled WGS sequence"/>
</dbReference>
<keyword evidence="2 7" id="KW-0812">Transmembrane</keyword>
<evidence type="ECO:0000256" key="5">
    <source>
        <dbReference type="ARBA" id="ARBA00023143"/>
    </source>
</evidence>
<keyword evidence="1 7" id="KW-1003">Cell membrane</keyword>
<evidence type="ECO:0000256" key="2">
    <source>
        <dbReference type="ARBA" id="ARBA00022692"/>
    </source>
</evidence>
<dbReference type="RefSeq" id="WP_075192444.1">
    <property type="nucleotide sequence ID" value="NZ_CP187979.1"/>
</dbReference>
<dbReference type="AlphaFoldDB" id="A0A2T7AXV6"/>
<dbReference type="InterPro" id="IPR022781">
    <property type="entry name" value="Flagellar_biosynth_FliO"/>
</dbReference>
<keyword evidence="9" id="KW-0969">Cilium</keyword>
<evidence type="ECO:0000256" key="1">
    <source>
        <dbReference type="ARBA" id="ARBA00022475"/>
    </source>
</evidence>
<evidence type="ECO:0000256" key="4">
    <source>
        <dbReference type="ARBA" id="ARBA00023136"/>
    </source>
</evidence>
<dbReference type="OrthoDB" id="6897726at2"/>